<reference evidence="3 4" key="1">
    <citation type="journal article" date="2015" name="Sci. Rep.">
        <title>Chromosome-level genome map provides insights into diverse defense mechanisms in the medicinal fungus Ganoderma sinense.</title>
        <authorList>
            <person name="Zhu Y."/>
            <person name="Xu J."/>
            <person name="Sun C."/>
            <person name="Zhou S."/>
            <person name="Xu H."/>
            <person name="Nelson D.R."/>
            <person name="Qian J."/>
            <person name="Song J."/>
            <person name="Luo H."/>
            <person name="Xiang L."/>
            <person name="Li Y."/>
            <person name="Xu Z."/>
            <person name="Ji A."/>
            <person name="Wang L."/>
            <person name="Lu S."/>
            <person name="Hayward A."/>
            <person name="Sun W."/>
            <person name="Li X."/>
            <person name="Schwartz D.C."/>
            <person name="Wang Y."/>
            <person name="Chen S."/>
        </authorList>
    </citation>
    <scope>NUCLEOTIDE SEQUENCE [LARGE SCALE GENOMIC DNA]</scope>
    <source>
        <strain evidence="3 4">ZZ0214-1</strain>
    </source>
</reference>
<dbReference type="InterPro" id="IPR051265">
    <property type="entry name" value="HIBADH-related_NP60_sf"/>
</dbReference>
<dbReference type="Pfam" id="PF03446">
    <property type="entry name" value="NAD_binding_2"/>
    <property type="match status" value="1"/>
</dbReference>
<sequence>MDKPENPHLLHVLHQHAETNPFSRPGTPGHHAVQIGFVGLGAMGYPMARNLAKWRKEHVYGSIPVLVWNRSKSKVDELIKETGEGLVVAADSVEHIANECDVIFSNLANDEVVRTVYNQFAKALESFQASSPTKSKIFVETSTTFPTLAVELDKLISTIPSAHFVASPVFGAPAAASAAQLLIVMSGDYRSKKEVAHILHPAVGRKVVDLGGNVEKAPTFKLIGNSMILGSLELIAEVYTLAEKAGIGAAPVHQFIKDIMPAPPLISYGDKMLHDKFDGTKGFAIDGGLKDSQHIRRLATELDTPMPALDAAHQHMLTARALYANQVRLGQAQFDVLDWSSLVAGTRVAAGLDPFDSSKQHNKPVPED</sequence>
<dbReference type="OrthoDB" id="435038at2759"/>
<dbReference type="InterPro" id="IPR002204">
    <property type="entry name" value="3-OH-isobutyrate_DH-rel_CS"/>
</dbReference>
<dbReference type="PANTHER" id="PTHR43580">
    <property type="entry name" value="OXIDOREDUCTASE GLYR1-RELATED"/>
    <property type="match status" value="1"/>
</dbReference>
<evidence type="ECO:0000259" key="2">
    <source>
        <dbReference type="Pfam" id="PF03446"/>
    </source>
</evidence>
<comment type="similarity">
    <text evidence="1">Belongs to the HIBADH-related family. NP60 subfamily.</text>
</comment>
<dbReference type="InterPro" id="IPR013328">
    <property type="entry name" value="6PGD_dom2"/>
</dbReference>
<dbReference type="AlphaFoldDB" id="A0A2G8SC28"/>
<comment type="caution">
    <text evidence="3">The sequence shown here is derived from an EMBL/GenBank/DDBJ whole genome shotgun (WGS) entry which is preliminary data.</text>
</comment>
<organism evidence="3 4">
    <name type="scientific">Ganoderma sinense ZZ0214-1</name>
    <dbReference type="NCBI Taxonomy" id="1077348"/>
    <lineage>
        <taxon>Eukaryota</taxon>
        <taxon>Fungi</taxon>
        <taxon>Dikarya</taxon>
        <taxon>Basidiomycota</taxon>
        <taxon>Agaricomycotina</taxon>
        <taxon>Agaricomycetes</taxon>
        <taxon>Polyporales</taxon>
        <taxon>Polyporaceae</taxon>
        <taxon>Ganoderma</taxon>
    </lineage>
</organism>
<name>A0A2G8SC28_9APHY</name>
<dbReference type="Gene3D" id="1.10.1040.10">
    <property type="entry name" value="N-(1-d-carboxylethyl)-l-norvaline Dehydrogenase, domain 2"/>
    <property type="match status" value="1"/>
</dbReference>
<dbReference type="InterPro" id="IPR008927">
    <property type="entry name" value="6-PGluconate_DH-like_C_sf"/>
</dbReference>
<dbReference type="GO" id="GO:0050661">
    <property type="term" value="F:NADP binding"/>
    <property type="evidence" value="ECO:0007669"/>
    <property type="project" value="InterPro"/>
</dbReference>
<dbReference type="Proteomes" id="UP000230002">
    <property type="component" value="Unassembled WGS sequence"/>
</dbReference>
<accession>A0A2G8SC28</accession>
<evidence type="ECO:0000256" key="1">
    <source>
        <dbReference type="ARBA" id="ARBA00007598"/>
    </source>
</evidence>
<gene>
    <name evidence="3" type="ORF">GSI_06015</name>
</gene>
<dbReference type="STRING" id="1077348.A0A2G8SC28"/>
<dbReference type="EMBL" id="AYKW01000012">
    <property type="protein sequence ID" value="PIL31317.1"/>
    <property type="molecule type" value="Genomic_DNA"/>
</dbReference>
<evidence type="ECO:0000313" key="3">
    <source>
        <dbReference type="EMBL" id="PIL31317.1"/>
    </source>
</evidence>
<dbReference type="Gene3D" id="3.40.50.720">
    <property type="entry name" value="NAD(P)-binding Rossmann-like Domain"/>
    <property type="match status" value="1"/>
</dbReference>
<feature type="domain" description="6-phosphogluconate dehydrogenase NADP-binding" evidence="2">
    <location>
        <begin position="34"/>
        <end position="208"/>
    </location>
</feature>
<protein>
    <recommendedName>
        <fullName evidence="2">6-phosphogluconate dehydrogenase NADP-binding domain-containing protein</fullName>
    </recommendedName>
</protein>
<dbReference type="PANTHER" id="PTHR43580:SF8">
    <property type="entry name" value="6-PHOSPHOGLUCONATE DEHYDROGENASE NADP-BINDING DOMAIN-CONTAINING PROTEIN-RELATED"/>
    <property type="match status" value="1"/>
</dbReference>
<dbReference type="SUPFAM" id="SSF48179">
    <property type="entry name" value="6-phosphogluconate dehydrogenase C-terminal domain-like"/>
    <property type="match status" value="1"/>
</dbReference>
<evidence type="ECO:0000313" key="4">
    <source>
        <dbReference type="Proteomes" id="UP000230002"/>
    </source>
</evidence>
<dbReference type="InterPro" id="IPR036291">
    <property type="entry name" value="NAD(P)-bd_dom_sf"/>
</dbReference>
<dbReference type="PROSITE" id="PS00895">
    <property type="entry name" value="3_HYDROXYISOBUT_DH"/>
    <property type="match status" value="1"/>
</dbReference>
<keyword evidence="4" id="KW-1185">Reference proteome</keyword>
<proteinExistence type="inferred from homology"/>
<dbReference type="InterPro" id="IPR006115">
    <property type="entry name" value="6PGDH_NADP-bd"/>
</dbReference>
<dbReference type="SUPFAM" id="SSF51735">
    <property type="entry name" value="NAD(P)-binding Rossmann-fold domains"/>
    <property type="match status" value="1"/>
</dbReference>
<dbReference type="GO" id="GO:0016491">
    <property type="term" value="F:oxidoreductase activity"/>
    <property type="evidence" value="ECO:0007669"/>
    <property type="project" value="InterPro"/>
</dbReference>